<dbReference type="OrthoDB" id="9429495at2"/>
<dbReference type="Proteomes" id="UP000294555">
    <property type="component" value="Unassembled WGS sequence"/>
</dbReference>
<name>A0A4R1NLL5_9GAMM</name>
<dbReference type="Gene3D" id="3.30.240.10">
    <property type="entry name" value="CRO Repressor"/>
    <property type="match status" value="1"/>
</dbReference>
<dbReference type="RefSeq" id="WP_132926602.1">
    <property type="nucleotide sequence ID" value="NZ_SJOI01000001.1"/>
</dbReference>
<organism evidence="1 2">
    <name type="scientific">Sodalis ligni</name>
    <dbReference type="NCBI Taxonomy" id="2697027"/>
    <lineage>
        <taxon>Bacteria</taxon>
        <taxon>Pseudomonadati</taxon>
        <taxon>Pseudomonadota</taxon>
        <taxon>Gammaproteobacteria</taxon>
        <taxon>Enterobacterales</taxon>
        <taxon>Bruguierivoracaceae</taxon>
        <taxon>Sodalis</taxon>
    </lineage>
</organism>
<gene>
    <name evidence="1" type="ORF">EZJ58_5158</name>
</gene>
<dbReference type="AlphaFoldDB" id="A0A4R1NLL5"/>
<dbReference type="InterPro" id="IPR038202">
    <property type="entry name" value="Cro_sf"/>
</dbReference>
<dbReference type="GO" id="GO:0006355">
    <property type="term" value="P:regulation of DNA-templated transcription"/>
    <property type="evidence" value="ECO:0007669"/>
    <property type="project" value="InterPro"/>
</dbReference>
<dbReference type="GO" id="GO:0003677">
    <property type="term" value="F:DNA binding"/>
    <property type="evidence" value="ECO:0007669"/>
    <property type="project" value="InterPro"/>
</dbReference>
<evidence type="ECO:0000313" key="1">
    <source>
        <dbReference type="EMBL" id="TCL06861.1"/>
    </source>
</evidence>
<proteinExistence type="predicted"/>
<dbReference type="Pfam" id="PF09048">
    <property type="entry name" value="Cro"/>
    <property type="match status" value="1"/>
</dbReference>
<reference evidence="1 2" key="1">
    <citation type="submission" date="2019-02" db="EMBL/GenBank/DDBJ databases">
        <title>Investigation of anaerobic lignin degradation for improved lignocellulosic biofuels.</title>
        <authorList>
            <person name="Deangelis K."/>
        </authorList>
    </citation>
    <scope>NUCLEOTIDE SEQUENCE [LARGE SCALE GENOMIC DNA]</scope>
    <source>
        <strain evidence="1 2">159R</strain>
    </source>
</reference>
<protein>
    <submittedName>
        <fullName evidence="1">Cro protein</fullName>
    </submittedName>
</protein>
<dbReference type="PIRSF" id="PIRSF003217">
    <property type="entry name" value="Cro_protein"/>
    <property type="match status" value="1"/>
</dbReference>
<evidence type="ECO:0000313" key="2">
    <source>
        <dbReference type="Proteomes" id="UP000294555"/>
    </source>
</evidence>
<accession>A0A4R1NLL5</accession>
<sequence>MKRISLAEYVADYGQVNAAAALGVYQSAISKAIASGRNVTVIINDKGDVYAEELRPFPSQKRLENNTTNCCDRQ</sequence>
<dbReference type="InterPro" id="IPR010982">
    <property type="entry name" value="Lambda_DNA-bd_dom_sf"/>
</dbReference>
<dbReference type="InterPro" id="IPR000655">
    <property type="entry name" value="Cro-like"/>
</dbReference>
<dbReference type="EMBL" id="SJOI01000001">
    <property type="protein sequence ID" value="TCL06861.1"/>
    <property type="molecule type" value="Genomic_DNA"/>
</dbReference>
<comment type="caution">
    <text evidence="1">The sequence shown here is derived from an EMBL/GenBank/DDBJ whole genome shotgun (WGS) entry which is preliminary data.</text>
</comment>
<dbReference type="SUPFAM" id="SSF47413">
    <property type="entry name" value="lambda repressor-like DNA-binding domains"/>
    <property type="match status" value="1"/>
</dbReference>
<keyword evidence="2" id="KW-1185">Reference proteome</keyword>